<feature type="region of interest" description="Disordered" evidence="2">
    <location>
        <begin position="1"/>
        <end position="68"/>
    </location>
</feature>
<dbReference type="AlphaFoldDB" id="A0ABD1NFU9"/>
<dbReference type="PANTHER" id="PTHR34466">
    <property type="entry name" value="OS11G0129800 PROTEIN"/>
    <property type="match status" value="1"/>
</dbReference>
<organism evidence="3 4">
    <name type="scientific">Flemingia macrophylla</name>
    <dbReference type="NCBI Taxonomy" id="520843"/>
    <lineage>
        <taxon>Eukaryota</taxon>
        <taxon>Viridiplantae</taxon>
        <taxon>Streptophyta</taxon>
        <taxon>Embryophyta</taxon>
        <taxon>Tracheophyta</taxon>
        <taxon>Spermatophyta</taxon>
        <taxon>Magnoliopsida</taxon>
        <taxon>eudicotyledons</taxon>
        <taxon>Gunneridae</taxon>
        <taxon>Pentapetalae</taxon>
        <taxon>rosids</taxon>
        <taxon>fabids</taxon>
        <taxon>Fabales</taxon>
        <taxon>Fabaceae</taxon>
        <taxon>Papilionoideae</taxon>
        <taxon>50 kb inversion clade</taxon>
        <taxon>NPAAA clade</taxon>
        <taxon>indigoferoid/millettioid clade</taxon>
        <taxon>Phaseoleae</taxon>
        <taxon>Flemingia</taxon>
    </lineage>
</organism>
<feature type="compositionally biased region" description="Low complexity" evidence="2">
    <location>
        <begin position="94"/>
        <end position="109"/>
    </location>
</feature>
<comment type="caution">
    <text evidence="3">The sequence shown here is derived from an EMBL/GenBank/DDBJ whole genome shotgun (WGS) entry which is preliminary data.</text>
</comment>
<evidence type="ECO:0000256" key="1">
    <source>
        <dbReference type="SAM" id="Coils"/>
    </source>
</evidence>
<feature type="compositionally biased region" description="Polar residues" evidence="2">
    <location>
        <begin position="1"/>
        <end position="13"/>
    </location>
</feature>
<protein>
    <submittedName>
        <fullName evidence="3">Uncharacterized protein</fullName>
    </submittedName>
</protein>
<feature type="compositionally biased region" description="Low complexity" evidence="2">
    <location>
        <begin position="14"/>
        <end position="25"/>
    </location>
</feature>
<reference evidence="3 4" key="1">
    <citation type="submission" date="2024-08" db="EMBL/GenBank/DDBJ databases">
        <title>Insights into the chromosomal genome structure of Flemingia macrophylla.</title>
        <authorList>
            <person name="Ding Y."/>
            <person name="Zhao Y."/>
            <person name="Bi W."/>
            <person name="Wu M."/>
            <person name="Zhao G."/>
            <person name="Gong Y."/>
            <person name="Li W."/>
            <person name="Zhang P."/>
        </authorList>
    </citation>
    <scope>NUCLEOTIDE SEQUENCE [LARGE SCALE GENOMIC DNA]</scope>
    <source>
        <strain evidence="3">DYQJB</strain>
        <tissue evidence="3">Leaf</tissue>
    </source>
</reference>
<feature type="coiled-coil region" evidence="1">
    <location>
        <begin position="331"/>
        <end position="358"/>
    </location>
</feature>
<keyword evidence="4" id="KW-1185">Reference proteome</keyword>
<proteinExistence type="predicted"/>
<evidence type="ECO:0000313" key="3">
    <source>
        <dbReference type="EMBL" id="KAL2347008.1"/>
    </source>
</evidence>
<accession>A0ABD1NFU9</accession>
<feature type="region of interest" description="Disordered" evidence="2">
    <location>
        <begin position="91"/>
        <end position="228"/>
    </location>
</feature>
<sequence>MATAAFKSTTKRTSVGAASAEGSASLHHRRSRSLSRPARHSFSSRGGDDDDDVDRRTPRGRFVNTVRGSGFPEISLDDLAIEFFESANRGRFGSGTSESEASAGAAGSQRRGRSVSRKSSGVGDDRRTSVGPGGGGKPVSDANSRRRRSVSVVRYQISDSESDLDHSQNSRSRSNMKNTGVGNKPMHKPVASDQKPVLRKSLSQKDLRSYDGYSSHSSVLTDDEGASAHSNRIGIGRLRAVSAQKKVEELQLCKDHFFSLMNFASNIFAVLKNVQVALTDKDKGLHKTKQKDLRHMETEQAVVKPRISNSSSSDCLLSSNSDVIKVVSSIRRNYETELEQSEKRKQDLLAEMVYEEQRGRELSKIVNELIPAKEDNPIQNLPRVRKRSNDRSRMSMRLTEEAERYIEDFISNVEDTDISSLDGERSDASSSFGGLIKPETFSSPPVPRSLPVLTDGVTLPWLQWETSNDASPLTNLNKAHMAITPKTASSTKEFVKVQDQSNNSISSRGSWSPDYLQEYVGKDVYSKFGEGYGYQNRSLSAISKGLRYDMDDYLKVKSNEDLLIESWKQRRRINSGSFLLCSLRLY</sequence>
<dbReference type="PANTHER" id="PTHR34466:SF1">
    <property type="entry name" value="OS06G0609800 PROTEIN"/>
    <property type="match status" value="1"/>
</dbReference>
<evidence type="ECO:0000256" key="2">
    <source>
        <dbReference type="SAM" id="MobiDB-lite"/>
    </source>
</evidence>
<feature type="compositionally biased region" description="Polar residues" evidence="2">
    <location>
        <begin position="169"/>
        <end position="181"/>
    </location>
</feature>
<keyword evidence="1" id="KW-0175">Coiled coil</keyword>
<dbReference type="Proteomes" id="UP001603857">
    <property type="component" value="Unassembled WGS sequence"/>
</dbReference>
<dbReference type="EMBL" id="JBGMDY010000001">
    <property type="protein sequence ID" value="KAL2347008.1"/>
    <property type="molecule type" value="Genomic_DNA"/>
</dbReference>
<gene>
    <name evidence="3" type="ORF">Fmac_001008</name>
</gene>
<feature type="compositionally biased region" description="Basic residues" evidence="2">
    <location>
        <begin position="26"/>
        <end position="39"/>
    </location>
</feature>
<evidence type="ECO:0000313" key="4">
    <source>
        <dbReference type="Proteomes" id="UP001603857"/>
    </source>
</evidence>
<name>A0ABD1NFU9_9FABA</name>